<dbReference type="PATRIC" id="fig|1454004.3.peg.3782"/>
<reference evidence="3" key="1">
    <citation type="submission" date="2014-02" db="EMBL/GenBank/DDBJ databases">
        <title>Expanding our view of genomic diversity in Candidatus Accumulibacter clades.</title>
        <authorList>
            <person name="Skennerton C.T."/>
            <person name="Barr J.J."/>
            <person name="Slater F.R."/>
            <person name="Bond P.L."/>
            <person name="Tyson G.W."/>
        </authorList>
    </citation>
    <scope>NUCLEOTIDE SEQUENCE [LARGE SCALE GENOMIC DNA]</scope>
</reference>
<dbReference type="STRING" id="1454004.AW11_03675"/>
<evidence type="ECO:0000313" key="3">
    <source>
        <dbReference type="EMBL" id="EXI85221.1"/>
    </source>
</evidence>
<evidence type="ECO:0000256" key="1">
    <source>
        <dbReference type="SAM" id="MobiDB-lite"/>
    </source>
</evidence>
<feature type="region of interest" description="Disordered" evidence="1">
    <location>
        <begin position="117"/>
        <end position="148"/>
    </location>
</feature>
<dbReference type="eggNOG" id="ENOG5031JJE">
    <property type="taxonomic scope" value="Bacteria"/>
</dbReference>
<accession>A0A011PCA3</accession>
<gene>
    <name evidence="3" type="ORF">AW11_03675</name>
</gene>
<sequence length="148" mass="17256">MKLTRFACAALLAATAAPAFSSNLGVSVSIGQPGFYGRVDVGAFPQPQVVYRQPIIVERRRFAGQPLYLHVPAHHARQWHKHCRSYNACGEQVYLVQNDWYQRDYLPQHVQRIEHYPRYDGQRKADRESYRVDHGHERRRDDGQRGRQ</sequence>
<keyword evidence="2" id="KW-0732">Signal</keyword>
<comment type="caution">
    <text evidence="3">The sequence shown here is derived from an EMBL/GenBank/DDBJ whole genome shotgun (WGS) entry which is preliminary data.</text>
</comment>
<dbReference type="EMBL" id="JEMY01000058">
    <property type="protein sequence ID" value="EXI85221.1"/>
    <property type="molecule type" value="Genomic_DNA"/>
</dbReference>
<keyword evidence="4" id="KW-1185">Reference proteome</keyword>
<name>A0A011PCA3_ACCRE</name>
<protein>
    <submittedName>
        <fullName evidence="3">Uncharacterized protein</fullName>
    </submittedName>
</protein>
<feature type="signal peptide" evidence="2">
    <location>
        <begin position="1"/>
        <end position="21"/>
    </location>
</feature>
<dbReference type="AlphaFoldDB" id="A0A011PCA3"/>
<organism evidence="3 4">
    <name type="scientific">Accumulibacter regalis</name>
    <dbReference type="NCBI Taxonomy" id="522306"/>
    <lineage>
        <taxon>Bacteria</taxon>
        <taxon>Pseudomonadati</taxon>
        <taxon>Pseudomonadota</taxon>
        <taxon>Betaproteobacteria</taxon>
        <taxon>Candidatus Accumulibacter</taxon>
    </lineage>
</organism>
<dbReference type="Proteomes" id="UP000022141">
    <property type="component" value="Unassembled WGS sequence"/>
</dbReference>
<feature type="chain" id="PRO_5001461272" evidence="2">
    <location>
        <begin position="22"/>
        <end position="148"/>
    </location>
</feature>
<evidence type="ECO:0000256" key="2">
    <source>
        <dbReference type="SAM" id="SignalP"/>
    </source>
</evidence>
<proteinExistence type="predicted"/>
<evidence type="ECO:0000313" key="4">
    <source>
        <dbReference type="Proteomes" id="UP000022141"/>
    </source>
</evidence>